<proteinExistence type="evidence at transcript level"/>
<accession>B8YQB4</accession>
<protein>
    <submittedName>
        <fullName evidence="1">Uncharacterized protein</fullName>
    </submittedName>
</protein>
<evidence type="ECO:0000313" key="1">
    <source>
        <dbReference type="EMBL" id="ACL80752.1"/>
    </source>
</evidence>
<sequence>MADLTRLRTILLEHGSSVVPVGSAVYHLTKSPVSHVLVDANLVSEVLAWMAAAPGPFFGDLISSAGITPADCAQLLEDLTDKQAAEAATMVNAMTIADDEWDRGTRDQYTTATVLHERDAAKIAAQSSAEFAALDALTAAGYAGVDDAVGALSVMRRTFKHNYKVHVRQFARSRHCVVARFVRSDGAVRIVITPWCLSRRNAQAYAALCMADWHRHMVEMRTINRARTVATFAERTSLQAVRDIIAPALALLTRYSYDATNMAFVDGSGRPVQKVGARAPYVAVAFAAVFSSGAGDATLGLARARKAAADTLTDAVKLKTATDYLEMADSPFAGLALFSRALAEYRDKRHASPWGDRVNKGAMLGYVARERDKLTRNTAACINRIEEIAALLAMKGHHKDSTLYVVEWGGRVSAHAVLGAAATAKIDIALDVAGSGVDVPGIDVYADDDDPPHHYQLYLASARRRMLPRMPSVPYRAGTPLIEKLSLVYESVGGRASDYKLAYVNGGMSQLAETPVSVCTDSNARMAAMDGARLTLPIPFYSTEVLLPPACHHIVDMDPDEYLDDFGTGNPNCFQCEAHYRALSAVGDALDRPGVRLTKPRSVFAHNALFGLEWIGTDSAMEDSLETLDAAIACNALRNYEYPNPPPDPTPGKDLSSPDLLELMQDSVRQVYTLLAGPFAGPLPSADAQSVAASVA</sequence>
<dbReference type="AlphaFoldDB" id="B8YQB4"/>
<reference evidence="1" key="1">
    <citation type="submission" date="2008-12" db="EMBL/GenBank/DDBJ databases">
        <title>Complete nucleotide sequences of three dsRNA segments from fungal isolate of the genus Alternaria.</title>
        <authorList>
            <person name="Tian Q."/>
            <person name="Chen J."/>
        </authorList>
    </citation>
    <scope>NUCLEOTIDE SEQUENCE</scope>
    <source>
        <strain evidence="1">FA0703</strain>
    </source>
</reference>
<name>B8YQB4_9PLEO</name>
<dbReference type="EMBL" id="FJ595830">
    <property type="protein sequence ID" value="ACL80752.1"/>
    <property type="molecule type" value="mRNA"/>
</dbReference>
<organism evidence="1">
    <name type="scientific">Alternaria sp. FA0703</name>
    <dbReference type="NCBI Taxonomy" id="588201"/>
    <lineage>
        <taxon>Eukaryota</taxon>
        <taxon>Fungi</taxon>
        <taxon>Dikarya</taxon>
        <taxon>Ascomycota</taxon>
        <taxon>Pezizomycotina</taxon>
        <taxon>Dothideomycetes</taxon>
        <taxon>Pleosporomycetidae</taxon>
        <taxon>Pleosporales</taxon>
        <taxon>Pleosporineae</taxon>
        <taxon>Pleosporaceae</taxon>
        <taxon>Alternaria</taxon>
    </lineage>
</organism>